<proteinExistence type="predicted"/>
<dbReference type="AlphaFoldDB" id="A0A838BE76"/>
<gene>
    <name evidence="1" type="ORF">H0241_31820</name>
</gene>
<comment type="caution">
    <text evidence="1">The sequence shown here is derived from an EMBL/GenBank/DDBJ whole genome shotgun (WGS) entry which is preliminary data.</text>
</comment>
<name>A0A838BE76_9HYPH</name>
<reference evidence="1 2" key="1">
    <citation type="submission" date="2020-07" db="EMBL/GenBank/DDBJ databases">
        <title>Definition of the novel symbiovar canariense within Mesorhizobium novociceri, a new species of genus Mesorhizobium nodulating Cicer canariense in the Caldera de Taburiente National Park (La Palma, Canary Islands).</title>
        <authorList>
            <person name="Leon-Barrios M."/>
            <person name="Perez-Yepez J."/>
            <person name="Flores-Felix J.D."/>
            <person name="Ramirez-Baena M.H."/>
            <person name="Pulido-Suarez L."/>
            <person name="Igual J.M."/>
            <person name="Velazquez E."/>
            <person name="Peix A."/>
        </authorList>
    </citation>
    <scope>NUCLEOTIDE SEQUENCE [LARGE SCALE GENOMIC DNA]</scope>
    <source>
        <strain evidence="1 2">CCANP35</strain>
    </source>
</reference>
<dbReference type="EMBL" id="JACDTY010000027">
    <property type="protein sequence ID" value="MBA1144785.1"/>
    <property type="molecule type" value="Genomic_DNA"/>
</dbReference>
<organism evidence="1 2">
    <name type="scientific">Mesorhizobium neociceri</name>
    <dbReference type="NCBI Taxonomy" id="1307853"/>
    <lineage>
        <taxon>Bacteria</taxon>
        <taxon>Pseudomonadati</taxon>
        <taxon>Pseudomonadota</taxon>
        <taxon>Alphaproteobacteria</taxon>
        <taxon>Hyphomicrobiales</taxon>
        <taxon>Phyllobacteriaceae</taxon>
        <taxon>Mesorhizobium</taxon>
    </lineage>
</organism>
<dbReference type="Proteomes" id="UP000558284">
    <property type="component" value="Unassembled WGS sequence"/>
</dbReference>
<keyword evidence="2" id="KW-1185">Reference proteome</keyword>
<evidence type="ECO:0000313" key="2">
    <source>
        <dbReference type="Proteomes" id="UP000558284"/>
    </source>
</evidence>
<dbReference type="RefSeq" id="WP_181061714.1">
    <property type="nucleotide sequence ID" value="NZ_JACDTY010000027.1"/>
</dbReference>
<evidence type="ECO:0000313" key="1">
    <source>
        <dbReference type="EMBL" id="MBA1144785.1"/>
    </source>
</evidence>
<protein>
    <submittedName>
        <fullName evidence="1">Uncharacterized protein</fullName>
    </submittedName>
</protein>
<sequence length="126" mass="14607">MVTRSRSIPAPSVVDEKWPHQVALPDDICTDRNLTVIMKFCQDADIKLQIRHVQAIWPSGKYENWRLHCFVDAADAQAFLNHFSGLRFDPKRDREKGKVHGIWRRTGSYERILDLGPLSVPEILRN</sequence>
<accession>A0A838BE76</accession>